<protein>
    <submittedName>
        <fullName evidence="3">ATP synthase delta/epsilon subunit-like protein</fullName>
    </submittedName>
</protein>
<dbReference type="Proteomes" id="UP000295500">
    <property type="component" value="Unassembled WGS sequence"/>
</dbReference>
<name>A0A4R6Q9V0_9FIRM</name>
<keyword evidence="1" id="KW-0139">CF(1)</keyword>
<keyword evidence="1" id="KW-0066">ATP synthesis</keyword>
<gene>
    <name evidence="3" type="ORF">EV211_10510</name>
</gene>
<evidence type="ECO:0000313" key="3">
    <source>
        <dbReference type="EMBL" id="TDP58940.1"/>
    </source>
</evidence>
<dbReference type="GO" id="GO:0015986">
    <property type="term" value="P:proton motive force-driven ATP synthesis"/>
    <property type="evidence" value="ECO:0007669"/>
    <property type="project" value="InterPro"/>
</dbReference>
<dbReference type="Gene3D" id="2.60.15.10">
    <property type="entry name" value="F0F1 ATP synthase delta/epsilon subunit, N-terminal"/>
    <property type="match status" value="1"/>
</dbReference>
<accession>A0A4R6Q9V0</accession>
<feature type="domain" description="ATP synthase F1 complex delta/epsilon subunit N-terminal" evidence="2">
    <location>
        <begin position="5"/>
        <end position="82"/>
    </location>
</feature>
<dbReference type="AlphaFoldDB" id="A0A4R6Q9V0"/>
<keyword evidence="4" id="KW-1185">Reference proteome</keyword>
<reference evidence="3 4" key="1">
    <citation type="submission" date="2019-03" db="EMBL/GenBank/DDBJ databases">
        <title>Genomic Encyclopedia of Type Strains, Phase IV (KMG-IV): sequencing the most valuable type-strain genomes for metagenomic binning, comparative biology and taxonomic classification.</title>
        <authorList>
            <person name="Goeker M."/>
        </authorList>
    </citation>
    <scope>NUCLEOTIDE SEQUENCE [LARGE SCALE GENOMIC DNA]</scope>
    <source>
        <strain evidence="3 4">DSM 28287</strain>
    </source>
</reference>
<dbReference type="RefSeq" id="WP_133527764.1">
    <property type="nucleotide sequence ID" value="NZ_CALCQM010000108.1"/>
</dbReference>
<sequence>MSSAKLEIITPDSMFYSGDVDILMADTVGGEEGYMPRHVWCCKLLKENGKVKLREAGGPAGPEGLKTAVVKGGYVEIRDHFVVYTEGAEWV</sequence>
<dbReference type="EMBL" id="SNXO01000005">
    <property type="protein sequence ID" value="TDP58940.1"/>
    <property type="molecule type" value="Genomic_DNA"/>
</dbReference>
<evidence type="ECO:0000259" key="2">
    <source>
        <dbReference type="Pfam" id="PF02823"/>
    </source>
</evidence>
<dbReference type="GO" id="GO:0045259">
    <property type="term" value="C:proton-transporting ATP synthase complex"/>
    <property type="evidence" value="ECO:0007669"/>
    <property type="project" value="UniProtKB-KW"/>
</dbReference>
<organism evidence="3 4">
    <name type="scientific">Aminicella lysinilytica</name>
    <dbReference type="NCBI Taxonomy" id="433323"/>
    <lineage>
        <taxon>Bacteria</taxon>
        <taxon>Bacillati</taxon>
        <taxon>Bacillota</taxon>
        <taxon>Clostridia</taxon>
        <taxon>Peptostreptococcales</taxon>
        <taxon>Anaerovoracaceae</taxon>
        <taxon>Aminicella</taxon>
    </lineage>
</organism>
<dbReference type="InterPro" id="IPR036771">
    <property type="entry name" value="ATPsynth_dsu/esu_N"/>
</dbReference>
<dbReference type="Pfam" id="PF02823">
    <property type="entry name" value="ATP-synt_DE_N"/>
    <property type="match status" value="1"/>
</dbReference>
<evidence type="ECO:0000313" key="4">
    <source>
        <dbReference type="Proteomes" id="UP000295500"/>
    </source>
</evidence>
<comment type="caution">
    <text evidence="3">The sequence shown here is derived from an EMBL/GenBank/DDBJ whole genome shotgun (WGS) entry which is preliminary data.</text>
</comment>
<dbReference type="OrthoDB" id="9804110at2"/>
<dbReference type="SUPFAM" id="SSF51344">
    <property type="entry name" value="Epsilon subunit of F1F0-ATP synthase N-terminal domain"/>
    <property type="match status" value="1"/>
</dbReference>
<proteinExistence type="predicted"/>
<evidence type="ECO:0000256" key="1">
    <source>
        <dbReference type="ARBA" id="ARBA00023196"/>
    </source>
</evidence>
<dbReference type="InterPro" id="IPR020546">
    <property type="entry name" value="ATP_synth_F1_dsu/esu_N"/>
</dbReference>